<evidence type="ECO:0000256" key="1">
    <source>
        <dbReference type="SAM" id="MobiDB-lite"/>
    </source>
</evidence>
<evidence type="ECO:0000313" key="3">
    <source>
        <dbReference type="EMBL" id="NBC37608.1"/>
    </source>
</evidence>
<feature type="compositionally biased region" description="Low complexity" evidence="1">
    <location>
        <begin position="133"/>
        <end position="143"/>
    </location>
</feature>
<dbReference type="Gene3D" id="3.30.160.20">
    <property type="match status" value="1"/>
</dbReference>
<dbReference type="InterPro" id="IPR000352">
    <property type="entry name" value="Pep_chain_release_fac_I"/>
</dbReference>
<dbReference type="EMBL" id="JAAAPO010000005">
    <property type="protein sequence ID" value="NBC37608.1"/>
    <property type="molecule type" value="Genomic_DNA"/>
</dbReference>
<dbReference type="NCBIfam" id="NF006718">
    <property type="entry name" value="PRK09256.1"/>
    <property type="match status" value="1"/>
</dbReference>
<feature type="region of interest" description="Disordered" evidence="1">
    <location>
        <begin position="118"/>
        <end position="143"/>
    </location>
</feature>
<sequence length="143" mass="15348">MAAPLPPGAEGAIARAMAALQESFITAAGPGGQNVNKVATACQLRVSIYALRLSPEVFARLKELAGSKLTIGGEIVLTARSYRTQEQNRADARARLAEMIVTAHQLPEKRAKSRLNRVGKTQRLEGKKRRGAVKAGRGRVSMD</sequence>
<dbReference type="PANTHER" id="PTHR47814:SF1">
    <property type="entry name" value="PEPTIDYL-TRNA HYDROLASE ARFB"/>
    <property type="match status" value="1"/>
</dbReference>
<feature type="domain" description="Prokaryotic-type class I peptide chain release factors" evidence="2">
    <location>
        <begin position="18"/>
        <end position="140"/>
    </location>
</feature>
<organism evidence="3 4">
    <name type="scientific">Novosphingobium ovatum</name>
    <dbReference type="NCBI Taxonomy" id="1908523"/>
    <lineage>
        <taxon>Bacteria</taxon>
        <taxon>Pseudomonadati</taxon>
        <taxon>Pseudomonadota</taxon>
        <taxon>Alphaproteobacteria</taxon>
        <taxon>Sphingomonadales</taxon>
        <taxon>Sphingomonadaceae</taxon>
        <taxon>Novosphingobium</taxon>
    </lineage>
</organism>
<dbReference type="Pfam" id="PF00472">
    <property type="entry name" value="RF-1"/>
    <property type="match status" value="1"/>
</dbReference>
<dbReference type="Proteomes" id="UP000753724">
    <property type="component" value="Unassembled WGS sequence"/>
</dbReference>
<dbReference type="EC" id="3.1.1.29" evidence="3"/>
<reference evidence="4" key="1">
    <citation type="submission" date="2020-01" db="EMBL/GenBank/DDBJ databases">
        <title>Sphingomonas sp. strain CSW-10.</title>
        <authorList>
            <person name="Chen W.-M."/>
        </authorList>
    </citation>
    <scope>NUCLEOTIDE SEQUENCE [LARGE SCALE GENOMIC DNA]</scope>
    <source>
        <strain evidence="4">FSY-8</strain>
    </source>
</reference>
<name>A0ABW9XGE8_9SPHN</name>
<accession>A0ABW9XGE8</accession>
<gene>
    <name evidence="3" type="ORF">GTZ99_13720</name>
</gene>
<evidence type="ECO:0000259" key="2">
    <source>
        <dbReference type="Pfam" id="PF00472"/>
    </source>
</evidence>
<proteinExistence type="predicted"/>
<keyword evidence="3" id="KW-0378">Hydrolase</keyword>
<comment type="caution">
    <text evidence="3">The sequence shown here is derived from an EMBL/GenBank/DDBJ whole genome shotgun (WGS) entry which is preliminary data.</text>
</comment>
<dbReference type="GO" id="GO:0004045">
    <property type="term" value="F:peptidyl-tRNA hydrolase activity"/>
    <property type="evidence" value="ECO:0007669"/>
    <property type="project" value="UniProtKB-EC"/>
</dbReference>
<evidence type="ECO:0000313" key="4">
    <source>
        <dbReference type="Proteomes" id="UP000753724"/>
    </source>
</evidence>
<dbReference type="SUPFAM" id="SSF110916">
    <property type="entry name" value="Peptidyl-tRNA hydrolase domain-like"/>
    <property type="match status" value="1"/>
</dbReference>
<dbReference type="PANTHER" id="PTHR47814">
    <property type="entry name" value="PEPTIDYL-TRNA HYDROLASE ARFB"/>
    <property type="match status" value="1"/>
</dbReference>
<keyword evidence="4" id="KW-1185">Reference proteome</keyword>
<protein>
    <submittedName>
        <fullName evidence="3">Aminoacyl-tRNA hydrolase</fullName>
        <ecNumber evidence="3">3.1.1.29</ecNumber>
    </submittedName>
</protein>
<dbReference type="RefSeq" id="WP_161719793.1">
    <property type="nucleotide sequence ID" value="NZ_JAAAPO010000005.1"/>
</dbReference>